<keyword evidence="2" id="KW-1185">Reference proteome</keyword>
<dbReference type="EMBL" id="CM055108">
    <property type="protein sequence ID" value="KAJ7526273.1"/>
    <property type="molecule type" value="Genomic_DNA"/>
</dbReference>
<proteinExistence type="predicted"/>
<reference evidence="2" key="1">
    <citation type="journal article" date="2024" name="Proc. Natl. Acad. Sci. U.S.A.">
        <title>Extraordinary preservation of gene collinearity over three hundred million years revealed in homosporous lycophytes.</title>
        <authorList>
            <person name="Li C."/>
            <person name="Wickell D."/>
            <person name="Kuo L.Y."/>
            <person name="Chen X."/>
            <person name="Nie B."/>
            <person name="Liao X."/>
            <person name="Peng D."/>
            <person name="Ji J."/>
            <person name="Jenkins J."/>
            <person name="Williams M."/>
            <person name="Shu S."/>
            <person name="Plott C."/>
            <person name="Barry K."/>
            <person name="Rajasekar S."/>
            <person name="Grimwood J."/>
            <person name="Han X."/>
            <person name="Sun S."/>
            <person name="Hou Z."/>
            <person name="He W."/>
            <person name="Dai G."/>
            <person name="Sun C."/>
            <person name="Schmutz J."/>
            <person name="Leebens-Mack J.H."/>
            <person name="Li F.W."/>
            <person name="Wang L."/>
        </authorList>
    </citation>
    <scope>NUCLEOTIDE SEQUENCE [LARGE SCALE GENOMIC DNA]</scope>
    <source>
        <strain evidence="2">cv. PW_Plant_1</strain>
    </source>
</reference>
<name>A0ACC2B8Z0_DIPCM</name>
<accession>A0ACC2B8Z0</accession>
<dbReference type="Proteomes" id="UP001162992">
    <property type="component" value="Chromosome 17"/>
</dbReference>
<evidence type="ECO:0000313" key="2">
    <source>
        <dbReference type="Proteomes" id="UP001162992"/>
    </source>
</evidence>
<sequence>MAAAPMASSSFSSSCSCWLQSLSLLHSNSLLFGRVFCSNTIFFHIPLILIINSSALLFLCLFPTLPFPTSIADHRDFLIPSSLPFMLSLPSSCPMLCACVFY</sequence>
<gene>
    <name evidence="1" type="ORF">O6H91_17G090700</name>
</gene>
<protein>
    <submittedName>
        <fullName evidence="1">Uncharacterized protein</fullName>
    </submittedName>
</protein>
<evidence type="ECO:0000313" key="1">
    <source>
        <dbReference type="EMBL" id="KAJ7526273.1"/>
    </source>
</evidence>
<comment type="caution">
    <text evidence="1">The sequence shown here is derived from an EMBL/GenBank/DDBJ whole genome shotgun (WGS) entry which is preliminary data.</text>
</comment>
<organism evidence="1 2">
    <name type="scientific">Diphasiastrum complanatum</name>
    <name type="common">Issler's clubmoss</name>
    <name type="synonym">Lycopodium complanatum</name>
    <dbReference type="NCBI Taxonomy" id="34168"/>
    <lineage>
        <taxon>Eukaryota</taxon>
        <taxon>Viridiplantae</taxon>
        <taxon>Streptophyta</taxon>
        <taxon>Embryophyta</taxon>
        <taxon>Tracheophyta</taxon>
        <taxon>Lycopodiopsida</taxon>
        <taxon>Lycopodiales</taxon>
        <taxon>Lycopodiaceae</taxon>
        <taxon>Lycopodioideae</taxon>
        <taxon>Diphasiastrum</taxon>
    </lineage>
</organism>